<keyword evidence="1" id="KW-0229">DNA integration</keyword>
<dbReference type="GO" id="GO:0003677">
    <property type="term" value="F:DNA binding"/>
    <property type="evidence" value="ECO:0007669"/>
    <property type="project" value="UniProtKB-UniRule"/>
</dbReference>
<dbReference type="Proteomes" id="UP001165667">
    <property type="component" value="Unassembled WGS sequence"/>
</dbReference>
<dbReference type="CDD" id="cd00796">
    <property type="entry name" value="INT_Rci_Hp1_C"/>
    <property type="match status" value="1"/>
</dbReference>
<dbReference type="AlphaFoldDB" id="A0AA41YZC7"/>
<dbReference type="PANTHER" id="PTHR30349">
    <property type="entry name" value="PHAGE INTEGRASE-RELATED"/>
    <property type="match status" value="1"/>
</dbReference>
<name>A0AA41YZC7_9HYPH</name>
<protein>
    <submittedName>
        <fullName evidence="7">Site-specific integrase</fullName>
    </submittedName>
</protein>
<evidence type="ECO:0000259" key="6">
    <source>
        <dbReference type="PROSITE" id="PS51900"/>
    </source>
</evidence>
<proteinExistence type="predicted"/>
<sequence length="328" mass="37588">MATIRKRGHKQWEARVRRKGVPVQCRTFDTKETAERWARQVEGEIDKGSFVDRSEGEDTTFAEALDRWEKEYLHKLAESSHQTETSRIKALKRRPLATTALAKVRGRDIVEFIYDLEEEEYSSDSIRLYLATISRVFNAARMAWGMEYLVNPVPLAKHARPKGSTGRERRLEGDEEARVLAYAGPNFRPVFSWALATAMRRSEIVRLEWRDVNLERRTALVRRTKNGEVRTVPLSSAAVGILFKLGARTGAVFGMTEGAITQAMIDACDRAKVDDLRFHDLRHEATSRMFEETDLDAVEIATVTGHKSMQMLKRYTHLRAHKLARRLG</sequence>
<dbReference type="GO" id="GO:0015074">
    <property type="term" value="P:DNA integration"/>
    <property type="evidence" value="ECO:0007669"/>
    <property type="project" value="UniProtKB-KW"/>
</dbReference>
<dbReference type="PANTHER" id="PTHR30349:SF94">
    <property type="entry name" value="INTEGRASE_RECOMBINASE HI_1414-RELATED"/>
    <property type="match status" value="1"/>
</dbReference>
<accession>A0AA41YZC7</accession>
<dbReference type="RefSeq" id="WP_282586440.1">
    <property type="nucleotide sequence ID" value="NZ_JAMOIM010000013.1"/>
</dbReference>
<comment type="caution">
    <text evidence="7">The sequence shown here is derived from an EMBL/GenBank/DDBJ whole genome shotgun (WGS) entry which is preliminary data.</text>
</comment>
<organism evidence="7 8">
    <name type="scientific">Lichenifustis flavocetrariae</name>
    <dbReference type="NCBI Taxonomy" id="2949735"/>
    <lineage>
        <taxon>Bacteria</taxon>
        <taxon>Pseudomonadati</taxon>
        <taxon>Pseudomonadota</taxon>
        <taxon>Alphaproteobacteria</taxon>
        <taxon>Hyphomicrobiales</taxon>
        <taxon>Lichenihabitantaceae</taxon>
        <taxon>Lichenifustis</taxon>
    </lineage>
</organism>
<dbReference type="InterPro" id="IPR010998">
    <property type="entry name" value="Integrase_recombinase_N"/>
</dbReference>
<feature type="domain" description="Tyr recombinase" evidence="5">
    <location>
        <begin position="166"/>
        <end position="328"/>
    </location>
</feature>
<dbReference type="InterPro" id="IPR002104">
    <property type="entry name" value="Integrase_catalytic"/>
</dbReference>
<dbReference type="PROSITE" id="PS51900">
    <property type="entry name" value="CB"/>
    <property type="match status" value="1"/>
</dbReference>
<evidence type="ECO:0000256" key="4">
    <source>
        <dbReference type="PROSITE-ProRule" id="PRU01248"/>
    </source>
</evidence>
<dbReference type="InterPro" id="IPR050090">
    <property type="entry name" value="Tyrosine_recombinase_XerCD"/>
</dbReference>
<dbReference type="EMBL" id="JAMOIM010000013">
    <property type="protein sequence ID" value="MCW6510065.1"/>
    <property type="molecule type" value="Genomic_DNA"/>
</dbReference>
<keyword evidence="3" id="KW-0233">DNA recombination</keyword>
<dbReference type="Gene3D" id="1.10.150.130">
    <property type="match status" value="1"/>
</dbReference>
<keyword evidence="2 4" id="KW-0238">DNA-binding</keyword>
<evidence type="ECO:0000256" key="3">
    <source>
        <dbReference type="ARBA" id="ARBA00023172"/>
    </source>
</evidence>
<reference evidence="7" key="1">
    <citation type="submission" date="2022-05" db="EMBL/GenBank/DDBJ databases">
        <authorList>
            <person name="Pankratov T."/>
        </authorList>
    </citation>
    <scope>NUCLEOTIDE SEQUENCE</scope>
    <source>
        <strain evidence="7">BP6-180914</strain>
    </source>
</reference>
<dbReference type="GO" id="GO:0006310">
    <property type="term" value="P:DNA recombination"/>
    <property type="evidence" value="ECO:0007669"/>
    <property type="project" value="UniProtKB-KW"/>
</dbReference>
<dbReference type="InterPro" id="IPR013762">
    <property type="entry name" value="Integrase-like_cat_sf"/>
</dbReference>
<dbReference type="PROSITE" id="PS51898">
    <property type="entry name" value="TYR_RECOMBINASE"/>
    <property type="match status" value="1"/>
</dbReference>
<dbReference type="InterPro" id="IPR011010">
    <property type="entry name" value="DNA_brk_join_enz"/>
</dbReference>
<evidence type="ECO:0000313" key="7">
    <source>
        <dbReference type="EMBL" id="MCW6510065.1"/>
    </source>
</evidence>
<evidence type="ECO:0000313" key="8">
    <source>
        <dbReference type="Proteomes" id="UP001165667"/>
    </source>
</evidence>
<feature type="domain" description="Core-binding (CB)" evidence="6">
    <location>
        <begin position="59"/>
        <end position="141"/>
    </location>
</feature>
<dbReference type="SUPFAM" id="SSF56349">
    <property type="entry name" value="DNA breaking-rejoining enzymes"/>
    <property type="match status" value="1"/>
</dbReference>
<dbReference type="Pfam" id="PF00589">
    <property type="entry name" value="Phage_integrase"/>
    <property type="match status" value="1"/>
</dbReference>
<evidence type="ECO:0000256" key="2">
    <source>
        <dbReference type="ARBA" id="ARBA00023125"/>
    </source>
</evidence>
<dbReference type="InterPro" id="IPR044068">
    <property type="entry name" value="CB"/>
</dbReference>
<evidence type="ECO:0000259" key="5">
    <source>
        <dbReference type="PROSITE" id="PS51898"/>
    </source>
</evidence>
<evidence type="ECO:0000256" key="1">
    <source>
        <dbReference type="ARBA" id="ARBA00022908"/>
    </source>
</evidence>
<keyword evidence="8" id="KW-1185">Reference proteome</keyword>
<dbReference type="Gene3D" id="1.10.443.10">
    <property type="entry name" value="Intergrase catalytic core"/>
    <property type="match status" value="1"/>
</dbReference>
<gene>
    <name evidence="7" type="ORF">M8523_18765</name>
</gene>